<dbReference type="InParanoid" id="A0A165I225"/>
<keyword evidence="3" id="KW-1185">Reference proteome</keyword>
<name>A0A165I225_EXIGL</name>
<evidence type="ECO:0000313" key="3">
    <source>
        <dbReference type="Proteomes" id="UP000077266"/>
    </source>
</evidence>
<protein>
    <submittedName>
        <fullName evidence="2">Uncharacterized protein</fullName>
    </submittedName>
</protein>
<reference evidence="2 3" key="1">
    <citation type="journal article" date="2016" name="Mol. Biol. Evol.">
        <title>Comparative Genomics of Early-Diverging Mushroom-Forming Fungi Provides Insights into the Origins of Lignocellulose Decay Capabilities.</title>
        <authorList>
            <person name="Nagy L.G."/>
            <person name="Riley R."/>
            <person name="Tritt A."/>
            <person name="Adam C."/>
            <person name="Daum C."/>
            <person name="Floudas D."/>
            <person name="Sun H."/>
            <person name="Yadav J.S."/>
            <person name="Pangilinan J."/>
            <person name="Larsson K.H."/>
            <person name="Matsuura K."/>
            <person name="Barry K."/>
            <person name="Labutti K."/>
            <person name="Kuo R."/>
            <person name="Ohm R.A."/>
            <person name="Bhattacharya S.S."/>
            <person name="Shirouzu T."/>
            <person name="Yoshinaga Y."/>
            <person name="Martin F.M."/>
            <person name="Grigoriev I.V."/>
            <person name="Hibbett D.S."/>
        </authorList>
    </citation>
    <scope>NUCLEOTIDE SEQUENCE [LARGE SCALE GENOMIC DNA]</scope>
    <source>
        <strain evidence="2 3">HHB12029</strain>
    </source>
</reference>
<accession>A0A165I225</accession>
<organism evidence="2 3">
    <name type="scientific">Exidia glandulosa HHB12029</name>
    <dbReference type="NCBI Taxonomy" id="1314781"/>
    <lineage>
        <taxon>Eukaryota</taxon>
        <taxon>Fungi</taxon>
        <taxon>Dikarya</taxon>
        <taxon>Basidiomycota</taxon>
        <taxon>Agaricomycotina</taxon>
        <taxon>Agaricomycetes</taxon>
        <taxon>Auriculariales</taxon>
        <taxon>Exidiaceae</taxon>
        <taxon>Exidia</taxon>
    </lineage>
</organism>
<proteinExistence type="predicted"/>
<evidence type="ECO:0000256" key="1">
    <source>
        <dbReference type="SAM" id="MobiDB-lite"/>
    </source>
</evidence>
<dbReference type="EMBL" id="KV426002">
    <property type="protein sequence ID" value="KZV92785.1"/>
    <property type="molecule type" value="Genomic_DNA"/>
</dbReference>
<sequence length="246" mass="27208">MWRGGCCRRVVAGRRHTARRGCGVGTSVVGMEMTGRGKLTSLGSVVCEQIQWRAASAMGRKWGNRWGHQPRPLPDTDVISHLCTAHSERDRDNDCCRHLFRSPLFGPPSRVTDPDHSTSNEQRFPYSCYAAGLLHTPAWSLATSTRSPSADASPRHAPSRPVRPPATPAHPHSLAIHPRAPCFPTQPDILPRKPVFVSHVRMRSIPTTRAYLPFHPFDPTLPPHAHCARVQSVACPSCLCFFCTSM</sequence>
<dbReference type="AlphaFoldDB" id="A0A165I225"/>
<gene>
    <name evidence="2" type="ORF">EXIGLDRAFT_67970</name>
</gene>
<feature type="region of interest" description="Disordered" evidence="1">
    <location>
        <begin position="143"/>
        <end position="177"/>
    </location>
</feature>
<evidence type="ECO:0000313" key="2">
    <source>
        <dbReference type="EMBL" id="KZV92785.1"/>
    </source>
</evidence>
<dbReference type="Proteomes" id="UP000077266">
    <property type="component" value="Unassembled WGS sequence"/>
</dbReference>